<evidence type="ECO:0000256" key="7">
    <source>
        <dbReference type="ARBA" id="ARBA00023157"/>
    </source>
</evidence>
<dbReference type="GO" id="GO:0009897">
    <property type="term" value="C:external side of plasma membrane"/>
    <property type="evidence" value="ECO:0007669"/>
    <property type="project" value="TreeGrafter"/>
</dbReference>
<dbReference type="GO" id="GO:0042130">
    <property type="term" value="P:negative regulation of T cell proliferation"/>
    <property type="evidence" value="ECO:0007669"/>
    <property type="project" value="TreeGrafter"/>
</dbReference>
<evidence type="ECO:0000256" key="5">
    <source>
        <dbReference type="ARBA" id="ARBA00022989"/>
    </source>
</evidence>
<keyword evidence="8" id="KW-0675">Receptor</keyword>
<dbReference type="GeneID" id="113075988"/>
<dbReference type="InterPro" id="IPR013783">
    <property type="entry name" value="Ig-like_fold"/>
</dbReference>
<keyword evidence="7" id="KW-1015">Disulfide bond</keyword>
<accession>A0A6P6N855</accession>
<dbReference type="InterPro" id="IPR007110">
    <property type="entry name" value="Ig-like_dom"/>
</dbReference>
<evidence type="ECO:0000313" key="13">
    <source>
        <dbReference type="Proteomes" id="UP000515129"/>
    </source>
</evidence>
<organism evidence="13 14">
    <name type="scientific">Carassius auratus</name>
    <name type="common">Goldfish</name>
    <dbReference type="NCBI Taxonomy" id="7957"/>
    <lineage>
        <taxon>Eukaryota</taxon>
        <taxon>Metazoa</taxon>
        <taxon>Chordata</taxon>
        <taxon>Craniata</taxon>
        <taxon>Vertebrata</taxon>
        <taxon>Euteleostomi</taxon>
        <taxon>Actinopterygii</taxon>
        <taxon>Neopterygii</taxon>
        <taxon>Teleostei</taxon>
        <taxon>Ostariophysi</taxon>
        <taxon>Cypriniformes</taxon>
        <taxon>Cyprinidae</taxon>
        <taxon>Cyprininae</taxon>
        <taxon>Carassius</taxon>
    </lineage>
</organism>
<keyword evidence="6 11" id="KW-0472">Membrane</keyword>
<feature type="transmembrane region" description="Helical" evidence="11">
    <location>
        <begin position="250"/>
        <end position="272"/>
    </location>
</feature>
<evidence type="ECO:0000256" key="4">
    <source>
        <dbReference type="ARBA" id="ARBA00022729"/>
    </source>
</evidence>
<dbReference type="InterPro" id="IPR036179">
    <property type="entry name" value="Ig-like_dom_sf"/>
</dbReference>
<keyword evidence="5 11" id="KW-1133">Transmembrane helix</keyword>
<dbReference type="InterPro" id="IPR013106">
    <property type="entry name" value="Ig_V-set"/>
</dbReference>
<dbReference type="Gene3D" id="2.60.40.10">
    <property type="entry name" value="Immunoglobulins"/>
    <property type="match status" value="2"/>
</dbReference>
<name>A0A6P6N855_CARAU</name>
<keyword evidence="9" id="KW-0325">Glycoprotein</keyword>
<feature type="domain" description="Ig-like" evidence="12">
    <location>
        <begin position="45"/>
        <end position="139"/>
    </location>
</feature>
<dbReference type="InterPro" id="IPR051713">
    <property type="entry name" value="T-cell_Activation_Regulation"/>
</dbReference>
<evidence type="ECO:0000256" key="1">
    <source>
        <dbReference type="ARBA" id="ARBA00004251"/>
    </source>
</evidence>
<dbReference type="InterPro" id="IPR003598">
    <property type="entry name" value="Ig_sub2"/>
</dbReference>
<keyword evidence="3 11" id="KW-0812">Transmembrane</keyword>
<keyword evidence="2" id="KW-1003">Cell membrane</keyword>
<keyword evidence="10" id="KW-0393">Immunoglobulin domain</keyword>
<dbReference type="PROSITE" id="PS50835">
    <property type="entry name" value="IG_LIKE"/>
    <property type="match status" value="2"/>
</dbReference>
<dbReference type="AlphaFoldDB" id="A0A6P6N855"/>
<dbReference type="OrthoDB" id="8893416at2759"/>
<reference evidence="14" key="1">
    <citation type="submission" date="2025-08" db="UniProtKB">
        <authorList>
            <consortium name="RefSeq"/>
        </authorList>
    </citation>
    <scope>IDENTIFICATION</scope>
    <source>
        <strain evidence="14">Wakin</strain>
        <tissue evidence="14">Muscle</tissue>
    </source>
</reference>
<sequence>MFLHRSVTHSEHIDMFYKWITKCVLFLTLIYLMHTDAENDFRAVEGETVSLPCHSPPNDSVQVNVEWTKHNASSTSICKWTINNNSEFITGACIPRFKLNKKSFILSIENVQLSDSGTYSCKITRLIPPPSIDNTTNVTLRVEARPHLQTLNSSNDSCIHLLCSMEGLTSELVNFTWSRDGHGSLHPFTSNATNSELRLCKPDWSDGDTVTCYASYSSTRTQRSIQLTTQKDSYRGSDRTLFMKITDVQLLIISCSAAAGLILCILLIAVICKCRKRKENGSIVFTNKVYENFSFAMSRPNTLSNDKPQTEECIYEN</sequence>
<dbReference type="SMART" id="SM00409">
    <property type="entry name" value="IG"/>
    <property type="match status" value="2"/>
</dbReference>
<proteinExistence type="predicted"/>
<protein>
    <submittedName>
        <fullName evidence="14">Uncharacterized protein LOC113075988 isoform X1</fullName>
    </submittedName>
</protein>
<dbReference type="InterPro" id="IPR003599">
    <property type="entry name" value="Ig_sub"/>
</dbReference>
<evidence type="ECO:0000256" key="11">
    <source>
        <dbReference type="SAM" id="Phobius"/>
    </source>
</evidence>
<keyword evidence="4" id="KW-0732">Signal</keyword>
<dbReference type="Proteomes" id="UP000515129">
    <property type="component" value="Unplaced"/>
</dbReference>
<evidence type="ECO:0000256" key="6">
    <source>
        <dbReference type="ARBA" id="ARBA00023136"/>
    </source>
</evidence>
<dbReference type="GO" id="GO:0031295">
    <property type="term" value="P:T cell costimulation"/>
    <property type="evidence" value="ECO:0007669"/>
    <property type="project" value="TreeGrafter"/>
</dbReference>
<comment type="subcellular location">
    <subcellularLocation>
        <location evidence="1">Cell membrane</location>
        <topology evidence="1">Single-pass type I membrane protein</topology>
    </subcellularLocation>
</comment>
<dbReference type="SMART" id="SM00408">
    <property type="entry name" value="IGc2"/>
    <property type="match status" value="1"/>
</dbReference>
<dbReference type="PANTHER" id="PTHR25466:SF9">
    <property type="entry name" value="FIBRONECTIN TYPE-III DOMAIN-CONTAINING PROTEIN"/>
    <property type="match status" value="1"/>
</dbReference>
<dbReference type="PANTHER" id="PTHR25466">
    <property type="entry name" value="T-LYMPHOCYTE ACTIVATION ANTIGEN"/>
    <property type="match status" value="1"/>
</dbReference>
<evidence type="ECO:0000256" key="10">
    <source>
        <dbReference type="ARBA" id="ARBA00023319"/>
    </source>
</evidence>
<dbReference type="GO" id="GO:0006955">
    <property type="term" value="P:immune response"/>
    <property type="evidence" value="ECO:0007669"/>
    <property type="project" value="TreeGrafter"/>
</dbReference>
<dbReference type="RefSeq" id="XP_026104414.1">
    <property type="nucleotide sequence ID" value="XM_026248629.1"/>
</dbReference>
<feature type="domain" description="Ig-like" evidence="12">
    <location>
        <begin position="146"/>
        <end position="228"/>
    </location>
</feature>
<dbReference type="GO" id="GO:0007166">
    <property type="term" value="P:cell surface receptor signaling pathway"/>
    <property type="evidence" value="ECO:0007669"/>
    <property type="project" value="TreeGrafter"/>
</dbReference>
<evidence type="ECO:0000313" key="14">
    <source>
        <dbReference type="RefSeq" id="XP_026104414.1"/>
    </source>
</evidence>
<dbReference type="GO" id="GO:0042102">
    <property type="term" value="P:positive regulation of T cell proliferation"/>
    <property type="evidence" value="ECO:0007669"/>
    <property type="project" value="TreeGrafter"/>
</dbReference>
<evidence type="ECO:0000256" key="9">
    <source>
        <dbReference type="ARBA" id="ARBA00023180"/>
    </source>
</evidence>
<keyword evidence="13" id="KW-1185">Reference proteome</keyword>
<dbReference type="KEGG" id="caua:113075988"/>
<dbReference type="GO" id="GO:0071222">
    <property type="term" value="P:cellular response to lipopolysaccharide"/>
    <property type="evidence" value="ECO:0007669"/>
    <property type="project" value="TreeGrafter"/>
</dbReference>
<evidence type="ECO:0000256" key="8">
    <source>
        <dbReference type="ARBA" id="ARBA00023170"/>
    </source>
</evidence>
<dbReference type="SUPFAM" id="SSF48726">
    <property type="entry name" value="Immunoglobulin"/>
    <property type="match status" value="2"/>
</dbReference>
<evidence type="ECO:0000256" key="3">
    <source>
        <dbReference type="ARBA" id="ARBA00022692"/>
    </source>
</evidence>
<gene>
    <name evidence="14" type="primary">LOC113075988</name>
</gene>
<dbReference type="Pfam" id="PF07686">
    <property type="entry name" value="V-set"/>
    <property type="match status" value="1"/>
</dbReference>
<evidence type="ECO:0000259" key="12">
    <source>
        <dbReference type="PROSITE" id="PS50835"/>
    </source>
</evidence>
<evidence type="ECO:0000256" key="2">
    <source>
        <dbReference type="ARBA" id="ARBA00022475"/>
    </source>
</evidence>